<dbReference type="InterPro" id="IPR003786">
    <property type="entry name" value="FdhD"/>
</dbReference>
<evidence type="ECO:0000256" key="3">
    <source>
        <dbReference type="HAMAP-Rule" id="MF_00187"/>
    </source>
</evidence>
<dbReference type="PANTHER" id="PTHR30592">
    <property type="entry name" value="FORMATE DEHYDROGENASE"/>
    <property type="match status" value="1"/>
</dbReference>
<dbReference type="SUPFAM" id="SSF53927">
    <property type="entry name" value="Cytidine deaminase-like"/>
    <property type="match status" value="1"/>
</dbReference>
<keyword evidence="1 3" id="KW-0963">Cytoplasm</keyword>
<evidence type="ECO:0000313" key="4">
    <source>
        <dbReference type="EMBL" id="QBF84915.1"/>
    </source>
</evidence>
<evidence type="ECO:0000313" key="5">
    <source>
        <dbReference type="Proteomes" id="UP000291106"/>
    </source>
</evidence>
<dbReference type="Proteomes" id="UP000291106">
    <property type="component" value="Chromosome"/>
</dbReference>
<evidence type="ECO:0000256" key="2">
    <source>
        <dbReference type="ARBA" id="ARBA00023150"/>
    </source>
</evidence>
<dbReference type="GO" id="GO:0016783">
    <property type="term" value="F:sulfurtransferase activity"/>
    <property type="evidence" value="ECO:0007669"/>
    <property type="project" value="InterPro"/>
</dbReference>
<dbReference type="EMBL" id="CP036200">
    <property type="protein sequence ID" value="QBF84915.1"/>
    <property type="molecule type" value="Genomic_DNA"/>
</dbReference>
<dbReference type="InterPro" id="IPR016193">
    <property type="entry name" value="Cytidine_deaminase-like"/>
</dbReference>
<feature type="active site" description="Cysteine persulfide intermediate" evidence="3">
    <location>
        <position position="136"/>
    </location>
</feature>
<keyword evidence="4" id="KW-0808">Transferase</keyword>
<comment type="subcellular location">
    <subcellularLocation>
        <location evidence="3">Cytoplasm</location>
    </subcellularLocation>
</comment>
<protein>
    <recommendedName>
        <fullName evidence="3">Sulfur carrier protein FdhD</fullName>
    </recommendedName>
</protein>
<proteinExistence type="inferred from homology"/>
<dbReference type="Pfam" id="PF02634">
    <property type="entry name" value="FdhD-NarQ"/>
    <property type="match status" value="1"/>
</dbReference>
<gene>
    <name evidence="3 4" type="primary">fdhD</name>
    <name evidence="4" type="ORF">EXU30_14165</name>
</gene>
<evidence type="ECO:0000256" key="1">
    <source>
        <dbReference type="ARBA" id="ARBA00022490"/>
    </source>
</evidence>
<reference evidence="4 5" key="1">
    <citation type="submission" date="2019-02" db="EMBL/GenBank/DDBJ databases">
        <title>Shewanella sp. D4-2 isolated from Dokdo Island.</title>
        <authorList>
            <person name="Baek K."/>
        </authorList>
    </citation>
    <scope>NUCLEOTIDE SEQUENCE [LARGE SCALE GENOMIC DNA]</scope>
    <source>
        <strain evidence="4 5">D4-2</strain>
    </source>
</reference>
<dbReference type="PANTHER" id="PTHR30592:SF1">
    <property type="entry name" value="SULFUR CARRIER PROTEIN FDHD"/>
    <property type="match status" value="1"/>
</dbReference>
<dbReference type="AlphaFoldDB" id="A0A411PN19"/>
<dbReference type="GO" id="GO:0006777">
    <property type="term" value="P:Mo-molybdopterin cofactor biosynthetic process"/>
    <property type="evidence" value="ECO:0007669"/>
    <property type="project" value="UniProtKB-UniRule"/>
</dbReference>
<dbReference type="HAMAP" id="MF_00187">
    <property type="entry name" value="FdhD"/>
    <property type="match status" value="1"/>
</dbReference>
<feature type="binding site" evidence="3">
    <location>
        <begin position="273"/>
        <end position="278"/>
    </location>
    <ligand>
        <name>Mo-bis(molybdopterin guanine dinucleotide)</name>
        <dbReference type="ChEBI" id="CHEBI:60539"/>
    </ligand>
</feature>
<accession>A0A411PN19</accession>
<name>A0A411PN19_9GAMM</name>
<dbReference type="Gene3D" id="3.10.20.10">
    <property type="match status" value="1"/>
</dbReference>
<dbReference type="KEGG" id="smai:EXU30_14165"/>
<organism evidence="4 5">
    <name type="scientific">Shewanella maritima</name>
    <dbReference type="NCBI Taxonomy" id="2520507"/>
    <lineage>
        <taxon>Bacteria</taxon>
        <taxon>Pseudomonadati</taxon>
        <taxon>Pseudomonadota</taxon>
        <taxon>Gammaproteobacteria</taxon>
        <taxon>Alteromonadales</taxon>
        <taxon>Shewanellaceae</taxon>
        <taxon>Shewanella</taxon>
    </lineage>
</organism>
<dbReference type="PIRSF" id="PIRSF015626">
    <property type="entry name" value="FdhD"/>
    <property type="match status" value="1"/>
</dbReference>
<comment type="function">
    <text evidence="3">Required for formate dehydrogenase (FDH) activity. Acts as a sulfur carrier protein that transfers sulfur from IscS to the molybdenum cofactor prior to its insertion into FDH.</text>
</comment>
<dbReference type="GO" id="GO:0005737">
    <property type="term" value="C:cytoplasm"/>
    <property type="evidence" value="ECO:0007669"/>
    <property type="project" value="UniProtKB-SubCell"/>
</dbReference>
<sequence>MNEVVERSASPKVKAVNAKQHNHAADNCCDVAQRSQVHQYRDCHCQQAQDMLVVETPVALIYNGVSHVVLMCTNNDLEELAVGFSLTEGIIDSYQDIHDIEVVPSCNGIELHVELANRCLHKLKDLKRNMTGRTGCGICGTESLDRFAKPVTPLGFNLTLNVAKIDGALEQLREHQALNQLTGATHAAAYLSPEGELVAIYEDVGRHIALDKLIGYICKHQLSGGAILVTSRASYEMVQKTLLAGIEVLMAISAATEMAVKLAEANNLTLAGFCRPGRACVYSHVSRIEQEEVEVL</sequence>
<keyword evidence="5" id="KW-1185">Reference proteome</keyword>
<dbReference type="NCBIfam" id="TIGR00129">
    <property type="entry name" value="fdhD_narQ"/>
    <property type="match status" value="1"/>
</dbReference>
<dbReference type="OrthoDB" id="3197277at2"/>
<comment type="similarity">
    <text evidence="3">Belongs to the FdhD family.</text>
</comment>
<keyword evidence="2 3" id="KW-0501">Molybdenum cofactor biosynthesis</keyword>
<dbReference type="GO" id="GO:0097163">
    <property type="term" value="F:sulfur carrier activity"/>
    <property type="evidence" value="ECO:0007669"/>
    <property type="project" value="UniProtKB-UniRule"/>
</dbReference>
<dbReference type="Gene3D" id="3.40.140.10">
    <property type="entry name" value="Cytidine Deaminase, domain 2"/>
    <property type="match status" value="1"/>
</dbReference>